<protein>
    <submittedName>
        <fullName evidence="2">Uncharacterized protein</fullName>
    </submittedName>
</protein>
<sequence>MHPQSHFRMPPEEEGNGRTRHALGPSARPVDTSDTEGLEAPAEAISILHYPTRYGDLKAGVAGFGLESGRKKKEEGKTWIWAHQALDGC</sequence>
<evidence type="ECO:0000313" key="3">
    <source>
        <dbReference type="Proteomes" id="UP001066276"/>
    </source>
</evidence>
<evidence type="ECO:0000313" key="2">
    <source>
        <dbReference type="EMBL" id="KAJ1105598.1"/>
    </source>
</evidence>
<keyword evidence="3" id="KW-1185">Reference proteome</keyword>
<evidence type="ECO:0000256" key="1">
    <source>
        <dbReference type="SAM" id="MobiDB-lite"/>
    </source>
</evidence>
<dbReference type="EMBL" id="JANPWB010000013">
    <property type="protein sequence ID" value="KAJ1105598.1"/>
    <property type="molecule type" value="Genomic_DNA"/>
</dbReference>
<gene>
    <name evidence="2" type="ORF">NDU88_003003</name>
</gene>
<proteinExistence type="predicted"/>
<accession>A0AAV7MXA6</accession>
<dbReference type="AlphaFoldDB" id="A0AAV7MXA6"/>
<comment type="caution">
    <text evidence="2">The sequence shown here is derived from an EMBL/GenBank/DDBJ whole genome shotgun (WGS) entry which is preliminary data.</text>
</comment>
<dbReference type="Proteomes" id="UP001066276">
    <property type="component" value="Chromosome 9"/>
</dbReference>
<feature type="region of interest" description="Disordered" evidence="1">
    <location>
        <begin position="1"/>
        <end position="38"/>
    </location>
</feature>
<organism evidence="2 3">
    <name type="scientific">Pleurodeles waltl</name>
    <name type="common">Iberian ribbed newt</name>
    <dbReference type="NCBI Taxonomy" id="8319"/>
    <lineage>
        <taxon>Eukaryota</taxon>
        <taxon>Metazoa</taxon>
        <taxon>Chordata</taxon>
        <taxon>Craniata</taxon>
        <taxon>Vertebrata</taxon>
        <taxon>Euteleostomi</taxon>
        <taxon>Amphibia</taxon>
        <taxon>Batrachia</taxon>
        <taxon>Caudata</taxon>
        <taxon>Salamandroidea</taxon>
        <taxon>Salamandridae</taxon>
        <taxon>Pleurodelinae</taxon>
        <taxon>Pleurodeles</taxon>
    </lineage>
</organism>
<name>A0AAV7MXA6_PLEWA</name>
<reference evidence="2" key="1">
    <citation type="journal article" date="2022" name="bioRxiv">
        <title>Sequencing and chromosome-scale assembly of the giantPleurodeles waltlgenome.</title>
        <authorList>
            <person name="Brown T."/>
            <person name="Elewa A."/>
            <person name="Iarovenko S."/>
            <person name="Subramanian E."/>
            <person name="Araus A.J."/>
            <person name="Petzold A."/>
            <person name="Susuki M."/>
            <person name="Suzuki K.-i.T."/>
            <person name="Hayashi T."/>
            <person name="Toyoda A."/>
            <person name="Oliveira C."/>
            <person name="Osipova E."/>
            <person name="Leigh N.D."/>
            <person name="Simon A."/>
            <person name="Yun M.H."/>
        </authorList>
    </citation>
    <scope>NUCLEOTIDE SEQUENCE</scope>
    <source>
        <strain evidence="2">20211129_DDA</strain>
        <tissue evidence="2">Liver</tissue>
    </source>
</reference>